<dbReference type="SUPFAM" id="SSF52540">
    <property type="entry name" value="P-loop containing nucleoside triphosphate hydrolases"/>
    <property type="match status" value="1"/>
</dbReference>
<reference evidence="3 4" key="1">
    <citation type="submission" date="2021-01" db="EMBL/GenBank/DDBJ databases">
        <title>Whole genome shotgun sequence of Plantactinospora endophytica NBRC 110450.</title>
        <authorList>
            <person name="Komaki H."/>
            <person name="Tamura T."/>
        </authorList>
    </citation>
    <scope>NUCLEOTIDE SEQUENCE [LARGE SCALE GENOMIC DNA]</scope>
    <source>
        <strain evidence="3 4">NBRC 110450</strain>
    </source>
</reference>
<dbReference type="Pfam" id="PF00931">
    <property type="entry name" value="NB-ARC"/>
    <property type="match status" value="1"/>
</dbReference>
<feature type="region of interest" description="Disordered" evidence="1">
    <location>
        <begin position="1"/>
        <end position="27"/>
    </location>
</feature>
<dbReference type="PANTHER" id="PTHR47691">
    <property type="entry name" value="REGULATOR-RELATED"/>
    <property type="match status" value="1"/>
</dbReference>
<evidence type="ECO:0000313" key="3">
    <source>
        <dbReference type="EMBL" id="GIG86002.1"/>
    </source>
</evidence>
<dbReference type="EMBL" id="BONW01000002">
    <property type="protein sequence ID" value="GIG86002.1"/>
    <property type="molecule type" value="Genomic_DNA"/>
</dbReference>
<keyword evidence="4" id="KW-1185">Reference proteome</keyword>
<dbReference type="Proteomes" id="UP000646749">
    <property type="component" value="Unassembled WGS sequence"/>
</dbReference>
<organism evidence="3 4">
    <name type="scientific">Plantactinospora endophytica</name>
    <dbReference type="NCBI Taxonomy" id="673535"/>
    <lineage>
        <taxon>Bacteria</taxon>
        <taxon>Bacillati</taxon>
        <taxon>Actinomycetota</taxon>
        <taxon>Actinomycetes</taxon>
        <taxon>Micromonosporales</taxon>
        <taxon>Micromonosporaceae</taxon>
        <taxon>Plantactinospora</taxon>
    </lineage>
</organism>
<gene>
    <name evidence="3" type="ORF">Pen02_09380</name>
</gene>
<evidence type="ECO:0000256" key="1">
    <source>
        <dbReference type="SAM" id="MobiDB-lite"/>
    </source>
</evidence>
<dbReference type="SMART" id="SM00028">
    <property type="entry name" value="TPR"/>
    <property type="match status" value="4"/>
</dbReference>
<dbReference type="SUPFAM" id="SSF48452">
    <property type="entry name" value="TPR-like"/>
    <property type="match status" value="2"/>
</dbReference>
<dbReference type="InterPro" id="IPR019734">
    <property type="entry name" value="TPR_rpt"/>
</dbReference>
<accession>A0ABQ4DU91</accession>
<feature type="domain" description="NB-ARC" evidence="2">
    <location>
        <begin position="77"/>
        <end position="234"/>
    </location>
</feature>
<protein>
    <submittedName>
        <fullName evidence="3">NTPase</fullName>
    </submittedName>
</protein>
<feature type="region of interest" description="Disordered" evidence="1">
    <location>
        <begin position="725"/>
        <end position="750"/>
    </location>
</feature>
<proteinExistence type="predicted"/>
<comment type="caution">
    <text evidence="3">The sequence shown here is derived from an EMBL/GenBank/DDBJ whole genome shotgun (WGS) entry which is preliminary data.</text>
</comment>
<evidence type="ECO:0000259" key="2">
    <source>
        <dbReference type="Pfam" id="PF00931"/>
    </source>
</evidence>
<dbReference type="Pfam" id="PF13424">
    <property type="entry name" value="TPR_12"/>
    <property type="match status" value="1"/>
</dbReference>
<dbReference type="Gene3D" id="1.25.40.10">
    <property type="entry name" value="Tetratricopeptide repeat domain"/>
    <property type="match status" value="1"/>
</dbReference>
<evidence type="ECO:0000313" key="4">
    <source>
        <dbReference type="Proteomes" id="UP000646749"/>
    </source>
</evidence>
<feature type="compositionally biased region" description="Basic and acidic residues" evidence="1">
    <location>
        <begin position="1"/>
        <end position="13"/>
    </location>
</feature>
<sequence>MRQFPADDIRPDEVPECDPGTSNEMSGTVYGPSLQAGVIHGGVHIHKVARDMVPIPRQLPAPTANFVGRTAELADLETLFEEGSRVIVVVSGSGGVGKTALVTKWADGTRSRFPDGELYVDLGAFGGDEPVHPGEALGRILRALGTPPEHVPVTLPEQVALYRSVTAERTMLILLDDAYSVAQVRTLLPAGRSGVLVTSRTRLVGLVADGARLVDLAPLREAESVLLLAKVTGPDRIEREPVEAARLAGLCAGLPIALCVAAARMAARPRLSFERMTLDLVSETHRLGRLSRADGLSVQAAFDMSYRSLTPAVAALYRRLALHPGPEFGVGVAGAALAPDFAADPGGTGPPVTEVVEALIEASLLTEVAEEQFRSHDLVRLHARQTLAADEPEATQQAVLRGMLEWYFAAAAQADFLVTPYRRRLPYDFASRPVDLPEFADRAEALAWLERERINLLGAGRSALRHGHFALAWQLSDVLWPLLLNRKHYRDRVEIDERGVEAARAWGDKWAEAVMLKRLGRIRTKLGEHEAAERHTRAAIACYRKAGDVRGSLDAEHGLADLFRDSGREAAAGEILTRLVAVNRERGDVRSTGLTLIDLGMLLTTLGRPAEAAGLLREAEGIFAEMTAIDPYNGARVLIGLAGALLGTGDLAEAERAATEAAVRMRDLGSDHEHAEAVGQLGDIARRRGNAATAREHYRQASQIFTRLGSSRAADLDRRLGELHRGRRPVGLGDWTGPATGPDDEPDADG</sequence>
<dbReference type="Gene3D" id="3.40.50.300">
    <property type="entry name" value="P-loop containing nucleotide triphosphate hydrolases"/>
    <property type="match status" value="1"/>
</dbReference>
<name>A0ABQ4DU91_9ACTN</name>
<dbReference type="PANTHER" id="PTHR47691:SF3">
    <property type="entry name" value="HTH-TYPE TRANSCRIPTIONAL REGULATOR RV0890C-RELATED"/>
    <property type="match status" value="1"/>
</dbReference>
<dbReference type="PRINTS" id="PR00364">
    <property type="entry name" value="DISEASERSIST"/>
</dbReference>
<dbReference type="InterPro" id="IPR002182">
    <property type="entry name" value="NB-ARC"/>
</dbReference>
<dbReference type="InterPro" id="IPR011990">
    <property type="entry name" value="TPR-like_helical_dom_sf"/>
</dbReference>
<dbReference type="InterPro" id="IPR027417">
    <property type="entry name" value="P-loop_NTPase"/>
</dbReference>